<dbReference type="VEuPathDB" id="FungiDB:FOMG_16883"/>
<sequence length="86" mass="9889">MRHSVYTIKSETEIDLDRLILSRDELAEVVKRASLAVLAERLTCIRLKSHGEIWSDTNPGQPDRRLSSKVRNTSHIQKLHAYGKYS</sequence>
<dbReference type="EMBL" id="JH659358">
    <property type="protein sequence ID" value="EXK26559.1"/>
    <property type="molecule type" value="Genomic_DNA"/>
</dbReference>
<name>W9Z464_FUSOX</name>
<evidence type="ECO:0000313" key="1">
    <source>
        <dbReference type="EMBL" id="EXK26559.1"/>
    </source>
</evidence>
<organism evidence="1">
    <name type="scientific">Fusarium oxysporum f. sp. melonis 26406</name>
    <dbReference type="NCBI Taxonomy" id="1089452"/>
    <lineage>
        <taxon>Eukaryota</taxon>
        <taxon>Fungi</taxon>
        <taxon>Dikarya</taxon>
        <taxon>Ascomycota</taxon>
        <taxon>Pezizomycotina</taxon>
        <taxon>Sordariomycetes</taxon>
        <taxon>Hypocreomycetidae</taxon>
        <taxon>Hypocreales</taxon>
        <taxon>Nectriaceae</taxon>
        <taxon>Fusarium</taxon>
        <taxon>Fusarium oxysporum species complex</taxon>
    </lineage>
</organism>
<proteinExistence type="predicted"/>
<accession>W9Z464</accession>
<dbReference type="HOGENOM" id="CLU_2497979_0_0_1"/>
<gene>
    <name evidence="1" type="ORF">FOMG_16883</name>
</gene>
<reference evidence="1" key="2">
    <citation type="submission" date="2012-05" db="EMBL/GenBank/DDBJ databases">
        <title>Annotation of the Genome Sequence of Fusarium oxysporum f. sp. melonis 26406.</title>
        <authorList>
            <consortium name="The Broad Institute Genomics Platform"/>
            <person name="Ma L.-J."/>
            <person name="Corby-Kistler H."/>
            <person name="Broz K."/>
            <person name="Gale L.R."/>
            <person name="Jonkers W."/>
            <person name="O'Donnell K."/>
            <person name="Ploetz R."/>
            <person name="Steinberg C."/>
            <person name="Schwartz D.C."/>
            <person name="VanEtten H."/>
            <person name="Zhou S."/>
            <person name="Young S.K."/>
            <person name="Zeng Q."/>
            <person name="Gargeya S."/>
            <person name="Fitzgerald M."/>
            <person name="Abouelleil A."/>
            <person name="Alvarado L."/>
            <person name="Chapman S.B."/>
            <person name="Gainer-Dewar J."/>
            <person name="Goldberg J."/>
            <person name="Griggs A."/>
            <person name="Gujja S."/>
            <person name="Hansen M."/>
            <person name="Howarth C."/>
            <person name="Imamovic A."/>
            <person name="Ireland A."/>
            <person name="Larimer J."/>
            <person name="McCowan C."/>
            <person name="Murphy C."/>
            <person name="Pearson M."/>
            <person name="Poon T.W."/>
            <person name="Priest M."/>
            <person name="Roberts A."/>
            <person name="Saif S."/>
            <person name="Shea T."/>
            <person name="Sykes S."/>
            <person name="Wortman J."/>
            <person name="Nusbaum C."/>
            <person name="Birren B."/>
        </authorList>
    </citation>
    <scope>NUCLEOTIDE SEQUENCE</scope>
    <source>
        <strain evidence="1">26406</strain>
    </source>
</reference>
<dbReference type="AlphaFoldDB" id="W9Z464"/>
<protein>
    <submittedName>
        <fullName evidence="1">Uncharacterized protein</fullName>
    </submittedName>
</protein>
<dbReference type="Proteomes" id="UP000030703">
    <property type="component" value="Unassembled WGS sequence"/>
</dbReference>
<reference evidence="1" key="1">
    <citation type="submission" date="2012-04" db="EMBL/GenBank/DDBJ databases">
        <title>The Genome Sequence of Fusarium oxysporum melonis.</title>
        <authorList>
            <consortium name="The Broad Institute Genome Sequencing Platform"/>
            <person name="Ma L.-J."/>
            <person name="Gale L.R."/>
            <person name="Schwartz D.C."/>
            <person name="Zhou S."/>
            <person name="Corby-Kistler H."/>
            <person name="Young S.K."/>
            <person name="Zeng Q."/>
            <person name="Gargeya S."/>
            <person name="Fitzgerald M."/>
            <person name="Haas B."/>
            <person name="Abouelleil A."/>
            <person name="Alvarado L."/>
            <person name="Arachchi H.M."/>
            <person name="Berlin A."/>
            <person name="Brown A."/>
            <person name="Chapman S.B."/>
            <person name="Chen Z."/>
            <person name="Dunbar C."/>
            <person name="Freedman E."/>
            <person name="Gearin G."/>
            <person name="Goldberg J."/>
            <person name="Griggs A."/>
            <person name="Gujja S."/>
            <person name="Heiman D."/>
            <person name="Howarth C."/>
            <person name="Larson L."/>
            <person name="Lui A."/>
            <person name="MacDonald P.J.P."/>
            <person name="Montmayeur A."/>
            <person name="Murphy C."/>
            <person name="Neiman D."/>
            <person name="Pearson M."/>
            <person name="Priest M."/>
            <person name="Roberts A."/>
            <person name="Saif S."/>
            <person name="Shea T."/>
            <person name="Shenoy N."/>
            <person name="Sisk P."/>
            <person name="Stolte C."/>
            <person name="Sykes S."/>
            <person name="Wortman J."/>
            <person name="Nusbaum C."/>
            <person name="Birren B."/>
        </authorList>
    </citation>
    <scope>NUCLEOTIDE SEQUENCE</scope>
    <source>
        <strain evidence="1">26406</strain>
    </source>
</reference>